<dbReference type="PhylomeDB" id="A0A0G4FES2"/>
<proteinExistence type="predicted"/>
<dbReference type="PROSITE" id="PS50011">
    <property type="entry name" value="PROTEIN_KINASE_DOM"/>
    <property type="match status" value="1"/>
</dbReference>
<dbReference type="GO" id="GO:0005524">
    <property type="term" value="F:ATP binding"/>
    <property type="evidence" value="ECO:0007669"/>
    <property type="project" value="InterPro"/>
</dbReference>
<accession>A0A0G4FES2</accession>
<feature type="domain" description="Protein kinase" evidence="1">
    <location>
        <begin position="1"/>
        <end position="157"/>
    </location>
</feature>
<protein>
    <recommendedName>
        <fullName evidence="1">Protein kinase domain-containing protein</fullName>
    </recommendedName>
</protein>
<evidence type="ECO:0000259" key="1">
    <source>
        <dbReference type="PROSITE" id="PS50011"/>
    </source>
</evidence>
<dbReference type="VEuPathDB" id="CryptoDB:Vbra_4409"/>
<dbReference type="GO" id="GO:0004672">
    <property type="term" value="F:protein kinase activity"/>
    <property type="evidence" value="ECO:0007669"/>
    <property type="project" value="InterPro"/>
</dbReference>
<dbReference type="InParanoid" id="A0A0G4FES2"/>
<organism evidence="2 3">
    <name type="scientific">Vitrella brassicaformis (strain CCMP3155)</name>
    <dbReference type="NCBI Taxonomy" id="1169540"/>
    <lineage>
        <taxon>Eukaryota</taxon>
        <taxon>Sar</taxon>
        <taxon>Alveolata</taxon>
        <taxon>Colpodellida</taxon>
        <taxon>Vitrellaceae</taxon>
        <taxon>Vitrella</taxon>
    </lineage>
</organism>
<dbReference type="InterPro" id="IPR000719">
    <property type="entry name" value="Prot_kinase_dom"/>
</dbReference>
<dbReference type="EMBL" id="CDMY01000423">
    <property type="protein sequence ID" value="CEM11700.1"/>
    <property type="molecule type" value="Genomic_DNA"/>
</dbReference>
<dbReference type="Proteomes" id="UP000041254">
    <property type="component" value="Unassembled WGS sequence"/>
</dbReference>
<evidence type="ECO:0000313" key="3">
    <source>
        <dbReference type="Proteomes" id="UP000041254"/>
    </source>
</evidence>
<gene>
    <name evidence="2" type="ORF">Vbra_4409</name>
</gene>
<name>A0A0G4FES2_VITBC</name>
<dbReference type="AlphaFoldDB" id="A0A0G4FES2"/>
<dbReference type="SUPFAM" id="SSF56112">
    <property type="entry name" value="Protein kinase-like (PK-like)"/>
    <property type="match status" value="1"/>
</dbReference>
<dbReference type="InterPro" id="IPR008271">
    <property type="entry name" value="Ser/Thr_kinase_AS"/>
</dbReference>
<dbReference type="PROSITE" id="PS00108">
    <property type="entry name" value="PROTEIN_KINASE_ST"/>
    <property type="match status" value="1"/>
</dbReference>
<reference evidence="2 3" key="1">
    <citation type="submission" date="2014-11" db="EMBL/GenBank/DDBJ databases">
        <authorList>
            <person name="Zhu J."/>
            <person name="Qi W."/>
            <person name="Song R."/>
        </authorList>
    </citation>
    <scope>NUCLEOTIDE SEQUENCE [LARGE SCALE GENOMIC DNA]</scope>
</reference>
<dbReference type="Gene3D" id="1.10.510.10">
    <property type="entry name" value="Transferase(Phosphotransferase) domain 1"/>
    <property type="match status" value="1"/>
</dbReference>
<sequence length="189" mass="21321">MHRTLGLFHRDIKLENVMLSTRWEKRRTLRGTLVWCPTVVEQGPRYWGTPGIPPPEVRFSFDRSRQWAQVDGHGVGCVLYDLLRCAAPVMSPSNDFISRNRYDLPRILGLANGVDVQNCPDMTTARIQRSIDNELERLRNAGSILGASQKAQLEVFIDVTASLLQADPMLCATPSQVCSVAYTRQHADR</sequence>
<evidence type="ECO:0000313" key="2">
    <source>
        <dbReference type="EMBL" id="CEM11700.1"/>
    </source>
</evidence>
<dbReference type="InterPro" id="IPR011009">
    <property type="entry name" value="Kinase-like_dom_sf"/>
</dbReference>
<keyword evidence="3" id="KW-1185">Reference proteome</keyword>